<dbReference type="CDD" id="cd21037">
    <property type="entry name" value="MLKL_NTD"/>
    <property type="match status" value="1"/>
</dbReference>
<accession>A0A9N8ZR59</accession>
<dbReference type="Gene3D" id="1.25.40.10">
    <property type="entry name" value="Tetratricopeptide repeat domain"/>
    <property type="match status" value="1"/>
</dbReference>
<dbReference type="GO" id="GO:0007166">
    <property type="term" value="P:cell surface receptor signaling pathway"/>
    <property type="evidence" value="ECO:0007669"/>
    <property type="project" value="InterPro"/>
</dbReference>
<evidence type="ECO:0000256" key="1">
    <source>
        <dbReference type="SAM" id="Coils"/>
    </source>
</evidence>
<dbReference type="InterPro" id="IPR036537">
    <property type="entry name" value="Adaptor_Cbl_N_dom_sf"/>
</dbReference>
<dbReference type="InterPro" id="IPR006597">
    <property type="entry name" value="Sel1-like"/>
</dbReference>
<gene>
    <name evidence="3" type="ORF">DERYTH_LOCUS3098</name>
</gene>
<dbReference type="SUPFAM" id="SSF81901">
    <property type="entry name" value="HCP-like"/>
    <property type="match status" value="1"/>
</dbReference>
<feature type="coiled-coil region" evidence="1">
    <location>
        <begin position="72"/>
        <end position="99"/>
    </location>
</feature>
<dbReference type="EMBL" id="CAJVPY010001054">
    <property type="protein sequence ID" value="CAG8505067.1"/>
    <property type="molecule type" value="Genomic_DNA"/>
</dbReference>
<sequence length="433" mass="49291">MAHQKHSDYTPNLRGSYDRPGGLTDVASQTAGAVQTVGDAITPFVPLFNMVTSILTQMLQIYDNAKCNEKICAALLDRVEIAQTAVKSLQRKYQANEKNFRKQDYYHAWVRFVNVLENIRKFTKEVTQLSYIQKVVNANVVKEAFEKNIKEFEEVCRDLNFTMAMYNNEQREQEAKNVAEDLEILKKSMDDMKDEIKAEIRLAITEVTTLISNANAPADKMVPLIDEYKAPSVDPNELQDPFSSTDNVRGANKTICKKIYRGIEVACKKFVKNLDGLTRNFGQATWDDEPSARPSDMEMQHALKDLFQEHVFYKGVSPHIQPKKVNSNDVPNLELPSNFQEKICISTDPQQPNKQFEVPDDCFDLEEVMKYMVMAANSENSTALFNLGDIYWSGKLGVTVDKVKAEQYIKLAALKNQPKAIQFLEKIKAEKTK</sequence>
<proteinExistence type="predicted"/>
<dbReference type="Proteomes" id="UP000789405">
    <property type="component" value="Unassembled WGS sequence"/>
</dbReference>
<reference evidence="3" key="1">
    <citation type="submission" date="2021-06" db="EMBL/GenBank/DDBJ databases">
        <authorList>
            <person name="Kallberg Y."/>
            <person name="Tangrot J."/>
            <person name="Rosling A."/>
        </authorList>
    </citation>
    <scope>NUCLEOTIDE SEQUENCE</scope>
    <source>
        <strain evidence="3">MA453B</strain>
    </source>
</reference>
<dbReference type="Gene3D" id="1.20.930.20">
    <property type="entry name" value="Adaptor protein Cbl, N-terminal domain"/>
    <property type="match status" value="1"/>
</dbReference>
<organism evidence="3 4">
    <name type="scientific">Dentiscutata erythropus</name>
    <dbReference type="NCBI Taxonomy" id="1348616"/>
    <lineage>
        <taxon>Eukaryota</taxon>
        <taxon>Fungi</taxon>
        <taxon>Fungi incertae sedis</taxon>
        <taxon>Mucoromycota</taxon>
        <taxon>Glomeromycotina</taxon>
        <taxon>Glomeromycetes</taxon>
        <taxon>Diversisporales</taxon>
        <taxon>Gigasporaceae</taxon>
        <taxon>Dentiscutata</taxon>
    </lineage>
</organism>
<dbReference type="AlphaFoldDB" id="A0A9N8ZR59"/>
<keyword evidence="1" id="KW-0175">Coiled coil</keyword>
<dbReference type="InterPro" id="IPR011990">
    <property type="entry name" value="TPR-like_helical_dom_sf"/>
</dbReference>
<name>A0A9N8ZR59_9GLOM</name>
<evidence type="ECO:0000313" key="3">
    <source>
        <dbReference type="EMBL" id="CAG8505067.1"/>
    </source>
</evidence>
<protein>
    <submittedName>
        <fullName evidence="3">19637_t:CDS:1</fullName>
    </submittedName>
</protein>
<feature type="region of interest" description="Disordered" evidence="2">
    <location>
        <begin position="1"/>
        <end position="21"/>
    </location>
</feature>
<dbReference type="SMART" id="SM00671">
    <property type="entry name" value="SEL1"/>
    <property type="match status" value="1"/>
</dbReference>
<dbReference type="InterPro" id="IPR059179">
    <property type="entry name" value="MLKL-like_MCAfunc"/>
</dbReference>
<evidence type="ECO:0000313" key="4">
    <source>
        <dbReference type="Proteomes" id="UP000789405"/>
    </source>
</evidence>
<keyword evidence="4" id="KW-1185">Reference proteome</keyword>
<comment type="caution">
    <text evidence="3">The sequence shown here is derived from an EMBL/GenBank/DDBJ whole genome shotgun (WGS) entry which is preliminary data.</text>
</comment>
<evidence type="ECO:0000256" key="2">
    <source>
        <dbReference type="SAM" id="MobiDB-lite"/>
    </source>
</evidence>
<feature type="coiled-coil region" evidence="1">
    <location>
        <begin position="168"/>
        <end position="202"/>
    </location>
</feature>
<dbReference type="OrthoDB" id="2314769at2759"/>